<proteinExistence type="predicted"/>
<dbReference type="Proteomes" id="UP000460435">
    <property type="component" value="Unassembled WGS sequence"/>
</dbReference>
<dbReference type="AlphaFoldDB" id="A0A7K3MCJ6"/>
<gene>
    <name evidence="1" type="ORF">F7O44_28625</name>
</gene>
<name>A0A7K3MCJ6_9ACTN</name>
<evidence type="ECO:0000313" key="1">
    <source>
        <dbReference type="EMBL" id="NDL61041.1"/>
    </source>
</evidence>
<organism evidence="1 2">
    <name type="scientific">Phytoactinopolyspora mesophila</name>
    <dbReference type="NCBI Taxonomy" id="2650750"/>
    <lineage>
        <taxon>Bacteria</taxon>
        <taxon>Bacillati</taxon>
        <taxon>Actinomycetota</taxon>
        <taxon>Actinomycetes</taxon>
        <taxon>Jiangellales</taxon>
        <taxon>Jiangellaceae</taxon>
        <taxon>Phytoactinopolyspora</taxon>
    </lineage>
</organism>
<comment type="caution">
    <text evidence="1">The sequence shown here is derived from an EMBL/GenBank/DDBJ whole genome shotgun (WGS) entry which is preliminary data.</text>
</comment>
<keyword evidence="2" id="KW-1185">Reference proteome</keyword>
<evidence type="ECO:0000313" key="2">
    <source>
        <dbReference type="Proteomes" id="UP000460435"/>
    </source>
</evidence>
<protein>
    <submittedName>
        <fullName evidence="1">Uncharacterized protein</fullName>
    </submittedName>
</protein>
<dbReference type="EMBL" id="WLZY01000017">
    <property type="protein sequence ID" value="NDL61041.1"/>
    <property type="molecule type" value="Genomic_DNA"/>
</dbReference>
<reference evidence="1 2" key="1">
    <citation type="submission" date="2019-11" db="EMBL/GenBank/DDBJ databases">
        <authorList>
            <person name="Li X.-J."/>
            <person name="Feng X.-M."/>
        </authorList>
    </citation>
    <scope>NUCLEOTIDE SEQUENCE [LARGE SCALE GENOMIC DNA]</scope>
    <source>
        <strain evidence="1 2">XMNu-373</strain>
    </source>
</reference>
<sequence length="81" mass="9204">MQPNPQIAIRPQTDLIFRSNNMSLMNEDLARAHSRQLREDAEAHRMANRLIVARRMERRAARAAQRARRLAAAAVAASSRV</sequence>
<accession>A0A7K3MCJ6</accession>